<dbReference type="AlphaFoldDB" id="A0A6D2KDT8"/>
<sequence length="168" mass="19014">MFVDIGNGRLRCVVTGHKVVADEESYARKKRYRLGLIDHTPFSRSKLVCKVTGDIVNKNEEHIWKHVNGRRFLHKLEQVEKGTGSSAKTKKTRGGKEDTDSDSPDFWMLKSSSGSESEHEGDEENCKGSHCDAKVSEELSERTKRISIKIGPSSFASRKKKIRNDEFC</sequence>
<name>A0A6D2KDT8_9BRAS</name>
<accession>A0A6D2KDT8</accession>
<dbReference type="PANTHER" id="PTHR47854:SF1">
    <property type="entry name" value="SURFEIT LOCUS PROTEIN 2 (SURF2)"/>
    <property type="match status" value="1"/>
</dbReference>
<proteinExistence type="predicted"/>
<evidence type="ECO:0000313" key="3">
    <source>
        <dbReference type="Proteomes" id="UP000467841"/>
    </source>
</evidence>
<keyword evidence="3" id="KW-1185">Reference proteome</keyword>
<organism evidence="2 3">
    <name type="scientific">Microthlaspi erraticum</name>
    <dbReference type="NCBI Taxonomy" id="1685480"/>
    <lineage>
        <taxon>Eukaryota</taxon>
        <taxon>Viridiplantae</taxon>
        <taxon>Streptophyta</taxon>
        <taxon>Embryophyta</taxon>
        <taxon>Tracheophyta</taxon>
        <taxon>Spermatophyta</taxon>
        <taxon>Magnoliopsida</taxon>
        <taxon>eudicotyledons</taxon>
        <taxon>Gunneridae</taxon>
        <taxon>Pentapetalae</taxon>
        <taxon>rosids</taxon>
        <taxon>malvids</taxon>
        <taxon>Brassicales</taxon>
        <taxon>Brassicaceae</taxon>
        <taxon>Coluteocarpeae</taxon>
        <taxon>Microthlaspi</taxon>
    </lineage>
</organism>
<protein>
    <recommendedName>
        <fullName evidence="4">Surfeit locus protein 2</fullName>
    </recommendedName>
</protein>
<feature type="region of interest" description="Disordered" evidence="1">
    <location>
        <begin position="76"/>
        <end position="131"/>
    </location>
</feature>
<gene>
    <name evidence="2" type="ORF">MERR_LOCUS33183</name>
</gene>
<dbReference type="Pfam" id="PF05477">
    <property type="entry name" value="SURF2"/>
    <property type="match status" value="1"/>
</dbReference>
<evidence type="ECO:0008006" key="4">
    <source>
        <dbReference type="Google" id="ProtNLM"/>
    </source>
</evidence>
<evidence type="ECO:0000313" key="2">
    <source>
        <dbReference type="EMBL" id="CAA7045948.1"/>
    </source>
</evidence>
<reference evidence="2" key="1">
    <citation type="submission" date="2020-01" db="EMBL/GenBank/DDBJ databases">
        <authorList>
            <person name="Mishra B."/>
        </authorList>
    </citation>
    <scope>NUCLEOTIDE SEQUENCE [LARGE SCALE GENOMIC DNA]</scope>
</reference>
<dbReference type="Proteomes" id="UP000467841">
    <property type="component" value="Unassembled WGS sequence"/>
</dbReference>
<dbReference type="PANTHER" id="PTHR47854">
    <property type="entry name" value="SURFEIT LOCUS PROTEIN 2 (SURF2)"/>
    <property type="match status" value="1"/>
</dbReference>
<evidence type="ECO:0000256" key="1">
    <source>
        <dbReference type="SAM" id="MobiDB-lite"/>
    </source>
</evidence>
<dbReference type="EMBL" id="CACVBM020001334">
    <property type="protein sequence ID" value="CAA7045948.1"/>
    <property type="molecule type" value="Genomic_DNA"/>
</dbReference>
<dbReference type="OrthoDB" id="127285at2759"/>
<dbReference type="InterPro" id="IPR008833">
    <property type="entry name" value="Surf2"/>
</dbReference>
<comment type="caution">
    <text evidence="2">The sequence shown here is derived from an EMBL/GenBank/DDBJ whole genome shotgun (WGS) entry which is preliminary data.</text>
</comment>